<sequence>MKLAVCNWSRMASGLLLSLILKL</sequence>
<name>A0A2P2PNZ9_RHIMU</name>
<accession>A0A2P2PNZ9</accession>
<protein>
    <submittedName>
        <fullName evidence="1">Uncharacterized protein</fullName>
    </submittedName>
</protein>
<proteinExistence type="predicted"/>
<organism evidence="1">
    <name type="scientific">Rhizophora mucronata</name>
    <name type="common">Asiatic mangrove</name>
    <dbReference type="NCBI Taxonomy" id="61149"/>
    <lineage>
        <taxon>Eukaryota</taxon>
        <taxon>Viridiplantae</taxon>
        <taxon>Streptophyta</taxon>
        <taxon>Embryophyta</taxon>
        <taxon>Tracheophyta</taxon>
        <taxon>Spermatophyta</taxon>
        <taxon>Magnoliopsida</taxon>
        <taxon>eudicotyledons</taxon>
        <taxon>Gunneridae</taxon>
        <taxon>Pentapetalae</taxon>
        <taxon>rosids</taxon>
        <taxon>fabids</taxon>
        <taxon>Malpighiales</taxon>
        <taxon>Rhizophoraceae</taxon>
        <taxon>Rhizophora</taxon>
    </lineage>
</organism>
<dbReference type="EMBL" id="GGEC01075974">
    <property type="protein sequence ID" value="MBX56458.1"/>
    <property type="molecule type" value="Transcribed_RNA"/>
</dbReference>
<reference evidence="1" key="1">
    <citation type="submission" date="2018-02" db="EMBL/GenBank/DDBJ databases">
        <title>Rhizophora mucronata_Transcriptome.</title>
        <authorList>
            <person name="Meera S.P."/>
            <person name="Sreeshan A."/>
            <person name="Augustine A."/>
        </authorList>
    </citation>
    <scope>NUCLEOTIDE SEQUENCE</scope>
    <source>
        <tissue evidence="1">Leaf</tissue>
    </source>
</reference>
<dbReference type="AlphaFoldDB" id="A0A2P2PNZ9"/>
<evidence type="ECO:0000313" key="1">
    <source>
        <dbReference type="EMBL" id="MBX56458.1"/>
    </source>
</evidence>